<feature type="coiled-coil region" evidence="2">
    <location>
        <begin position="636"/>
        <end position="663"/>
    </location>
</feature>
<keyword evidence="1 2" id="KW-0175">Coiled coil</keyword>
<proteinExistence type="predicted"/>
<protein>
    <recommendedName>
        <fullName evidence="4">Cilia- and flagella-associated protein 58 central coiled coil domain-containing protein</fullName>
    </recommendedName>
</protein>
<dbReference type="AlphaFoldDB" id="A0AAV2QE50"/>
<dbReference type="GO" id="GO:0005856">
    <property type="term" value="C:cytoskeleton"/>
    <property type="evidence" value="ECO:0007669"/>
    <property type="project" value="TreeGrafter"/>
</dbReference>
<dbReference type="Pfam" id="PF21771">
    <property type="entry name" value="CFAP58_CC"/>
    <property type="match status" value="1"/>
</dbReference>
<dbReference type="EMBL" id="CAXKWB010006327">
    <property type="protein sequence ID" value="CAL4082347.1"/>
    <property type="molecule type" value="Genomic_DNA"/>
</dbReference>
<feature type="compositionally biased region" description="Basic and acidic residues" evidence="3">
    <location>
        <begin position="447"/>
        <end position="464"/>
    </location>
</feature>
<dbReference type="PANTHER" id="PTHR32083">
    <property type="entry name" value="CILIA AND FLAGELLA-ASSOCIATED PROTEIN 58-RELATED"/>
    <property type="match status" value="1"/>
</dbReference>
<feature type="compositionally biased region" description="Basic residues" evidence="3">
    <location>
        <begin position="716"/>
        <end position="725"/>
    </location>
</feature>
<evidence type="ECO:0000256" key="3">
    <source>
        <dbReference type="SAM" id="MobiDB-lite"/>
    </source>
</evidence>
<feature type="coiled-coil region" evidence="2">
    <location>
        <begin position="561"/>
        <end position="595"/>
    </location>
</feature>
<accession>A0AAV2QE50</accession>
<comment type="caution">
    <text evidence="5">The sequence shown here is derived from an EMBL/GenBank/DDBJ whole genome shotgun (WGS) entry which is preliminary data.</text>
</comment>
<evidence type="ECO:0000259" key="4">
    <source>
        <dbReference type="Pfam" id="PF21771"/>
    </source>
</evidence>
<dbReference type="PANTHER" id="PTHR32083:SF0">
    <property type="entry name" value="CILIA AND FLAGELLA-ASSOCIATED PROTEIN 58"/>
    <property type="match status" value="1"/>
</dbReference>
<feature type="domain" description="Cilia- and flagella-associated protein 58 central coiled coil" evidence="4">
    <location>
        <begin position="289"/>
        <end position="562"/>
    </location>
</feature>
<gene>
    <name evidence="5" type="ORF">MNOR_LOCUS11859</name>
</gene>
<evidence type="ECO:0000256" key="2">
    <source>
        <dbReference type="SAM" id="Coils"/>
    </source>
</evidence>
<feature type="region of interest" description="Disordered" evidence="3">
    <location>
        <begin position="444"/>
        <end position="464"/>
    </location>
</feature>
<dbReference type="InterPro" id="IPR049270">
    <property type="entry name" value="CFAP58_CC"/>
</dbReference>
<feature type="coiled-coil region" evidence="2">
    <location>
        <begin position="72"/>
        <end position="106"/>
    </location>
</feature>
<evidence type="ECO:0000313" key="6">
    <source>
        <dbReference type="Proteomes" id="UP001497623"/>
    </source>
</evidence>
<feature type="coiled-coil region" evidence="2">
    <location>
        <begin position="149"/>
        <end position="190"/>
    </location>
</feature>
<keyword evidence="6" id="KW-1185">Reference proteome</keyword>
<dbReference type="Proteomes" id="UP001497623">
    <property type="component" value="Unassembled WGS sequence"/>
</dbReference>
<name>A0AAV2QE50_MEGNR</name>
<feature type="region of interest" description="Disordered" evidence="3">
    <location>
        <begin position="1"/>
        <end position="33"/>
    </location>
</feature>
<feature type="coiled-coil region" evidence="2">
    <location>
        <begin position="299"/>
        <end position="333"/>
    </location>
</feature>
<reference evidence="5 6" key="1">
    <citation type="submission" date="2024-05" db="EMBL/GenBank/DDBJ databases">
        <authorList>
            <person name="Wallberg A."/>
        </authorList>
    </citation>
    <scope>NUCLEOTIDE SEQUENCE [LARGE SCALE GENOMIC DNA]</scope>
</reference>
<evidence type="ECO:0000256" key="1">
    <source>
        <dbReference type="ARBA" id="ARBA00023054"/>
    </source>
</evidence>
<feature type="non-terminal residue" evidence="5">
    <location>
        <position position="725"/>
    </location>
</feature>
<organism evidence="5 6">
    <name type="scientific">Meganyctiphanes norvegica</name>
    <name type="common">Northern krill</name>
    <name type="synonym">Thysanopoda norvegica</name>
    <dbReference type="NCBI Taxonomy" id="48144"/>
    <lineage>
        <taxon>Eukaryota</taxon>
        <taxon>Metazoa</taxon>
        <taxon>Ecdysozoa</taxon>
        <taxon>Arthropoda</taxon>
        <taxon>Crustacea</taxon>
        <taxon>Multicrustacea</taxon>
        <taxon>Malacostraca</taxon>
        <taxon>Eumalacostraca</taxon>
        <taxon>Eucarida</taxon>
        <taxon>Euphausiacea</taxon>
        <taxon>Euphausiidae</taxon>
        <taxon>Meganyctiphanes</taxon>
    </lineage>
</organism>
<sequence>MTKKSHDVGGDDGADGTTVASIAVPEPGAIDAEEGMSLEDLTALLTSTRSALSASKEEVASLSQQLATSVPRAQALQQRRDLEDRIDKITKENQNMTETCESEVREREWLEGELRAQYEAAETTEKEMQNLQNFVRKLHDLVEEKGNSLNLQKEEREGMGKQLEEAKEEVRRLRKEADNRTRTITRLEGQYKETSQLAKVREEESSRTSKEATLARRQYDQLQKVMLRGDAKKAEVDLQLSDLKGRIRVVDKVGTTQQQASLVAIRKAERQNGDQPLTSVQSLKLLLFSGTTQQQASLVAIREAERQNVDRELHRAEKDIKRQDNLIQALHQARDKQVEETSRVEARVMEVADAEEAQRREAQRALHTQALMNTQLHQLSALSDALKTDNYIATRQLRTLQTEKEEVEEDAQKADYVVKKLQQNLNARDKQLEKMKADLVTLESEEEKLRTQERASRKQTETRQAELQYVQGEKMGLTRVIHDQEDNIEALKDQLEEERKNGRMVATQLARRNDEVRALRERVRLLEHILNKGDKDYTSRLNDLGLLTNEVKSLRNDREVLTKHVKLVEALKLELVRLQRELIGSQNKRALLEEEVSRREKAHSWHTLKVTEPTTFELMRKTQMLQKRLITATQRAANSEAEANRKSREVEELRRAVARAAEHHPEAGALRAYLTHQARAKEDQIKSVTAALNAALLAQEEGEQERRNLRQELNNLRRRMNMHDR</sequence>
<evidence type="ECO:0000313" key="5">
    <source>
        <dbReference type="EMBL" id="CAL4082347.1"/>
    </source>
</evidence>
<feature type="region of interest" description="Disordered" evidence="3">
    <location>
        <begin position="701"/>
        <end position="725"/>
    </location>
</feature>